<dbReference type="Gene3D" id="3.30.1540.10">
    <property type="entry name" value="formyl-coa transferase, domain 3"/>
    <property type="match status" value="1"/>
</dbReference>
<evidence type="ECO:0000313" key="2">
    <source>
        <dbReference type="EMBL" id="BCI54413.1"/>
    </source>
</evidence>
<dbReference type="PANTHER" id="PTHR48207">
    <property type="entry name" value="SUCCINATE--HYDROXYMETHYLGLUTARATE COA-TRANSFERASE"/>
    <property type="match status" value="1"/>
</dbReference>
<organism evidence="2 3">
    <name type="scientific">Mycolicibacterium litorale</name>
    <dbReference type="NCBI Taxonomy" id="758802"/>
    <lineage>
        <taxon>Bacteria</taxon>
        <taxon>Bacillati</taxon>
        <taxon>Actinomycetota</taxon>
        <taxon>Actinomycetes</taxon>
        <taxon>Mycobacteriales</taxon>
        <taxon>Mycobacteriaceae</taxon>
        <taxon>Mycolicibacterium</taxon>
    </lineage>
</organism>
<dbReference type="AlphaFoldDB" id="A0A6S6P3J8"/>
<reference evidence="2 3" key="1">
    <citation type="submission" date="2020-07" db="EMBL/GenBank/DDBJ databases">
        <title>Complete genome sequence of Mycolicibacterium litorale like strain isolated from cardiac implantable electronic device infection.</title>
        <authorList>
            <person name="Fukano H."/>
            <person name="Miyama H."/>
            <person name="Hoshino Y."/>
        </authorList>
    </citation>
    <scope>NUCLEOTIDE SEQUENCE [LARGE SCALE GENOMIC DNA]</scope>
    <source>
        <strain evidence="2 3">NIIDNTM18</strain>
    </source>
</reference>
<name>A0A6S6P3J8_9MYCO</name>
<dbReference type="Gene3D" id="3.40.50.10540">
    <property type="entry name" value="Crotonobetainyl-coa:carnitine coa-transferase, domain 1"/>
    <property type="match status" value="1"/>
</dbReference>
<protein>
    <submittedName>
        <fullName evidence="2">CoA transferase</fullName>
    </submittedName>
</protein>
<gene>
    <name evidence="2" type="ORF">NIIDNTM18_36910</name>
</gene>
<dbReference type="SUPFAM" id="SSF89796">
    <property type="entry name" value="CoA-transferase family III (CaiB/BaiF)"/>
    <property type="match status" value="1"/>
</dbReference>
<dbReference type="GO" id="GO:0008410">
    <property type="term" value="F:CoA-transferase activity"/>
    <property type="evidence" value="ECO:0007669"/>
    <property type="project" value="TreeGrafter"/>
</dbReference>
<evidence type="ECO:0000313" key="3">
    <source>
        <dbReference type="Proteomes" id="UP000515734"/>
    </source>
</evidence>
<keyword evidence="1 2" id="KW-0808">Transferase</keyword>
<dbReference type="PANTHER" id="PTHR48207:SF3">
    <property type="entry name" value="SUCCINATE--HYDROXYMETHYLGLUTARATE COA-TRANSFERASE"/>
    <property type="match status" value="1"/>
</dbReference>
<dbReference type="Pfam" id="PF02515">
    <property type="entry name" value="CoA_transf_3"/>
    <property type="match status" value="1"/>
</dbReference>
<dbReference type="InterPro" id="IPR050483">
    <property type="entry name" value="CoA-transferase_III_domain"/>
</dbReference>
<dbReference type="EMBL" id="AP023287">
    <property type="protein sequence ID" value="BCI54413.1"/>
    <property type="molecule type" value="Genomic_DNA"/>
</dbReference>
<sequence>MREEPTAQVSAPLAGIRILEVGVMLAGPYATMMLADLGAEVTKVEPPGGEISRQVGDSYFASLNRNKRSVCLDLQSEQGQRRLGELVAESHALLVNMKPSVIRKLGLTFENLRRFNPKIVCVAMTGFGLDGGDDPAFDYVIQAATGVAAMTGDPDGPPTLPGYSSADNSTGLTAALGLLAMIVAGRGGQVDVSLRDVMLSQLNYRAAAYLNDGVVPRRYPNGAHSFYVPAQLFPTADGYLALFVTHDGFWRLFAREAGIEGFPTMAERSARREEVLALVTAALARDTAAGWEKRLRPLGIPAAAVRGLPEALEQTPEALVTAGRFRLVGSPIRIAGYEPDYRPPPAPPTADQSS</sequence>
<proteinExistence type="predicted"/>
<dbReference type="Proteomes" id="UP000515734">
    <property type="component" value="Chromosome"/>
</dbReference>
<dbReference type="InterPro" id="IPR003673">
    <property type="entry name" value="CoA-Trfase_fam_III"/>
</dbReference>
<accession>A0A6S6P3J8</accession>
<evidence type="ECO:0000256" key="1">
    <source>
        <dbReference type="ARBA" id="ARBA00022679"/>
    </source>
</evidence>
<dbReference type="InterPro" id="IPR044855">
    <property type="entry name" value="CoA-Trfase_III_dom3_sf"/>
</dbReference>
<dbReference type="InterPro" id="IPR023606">
    <property type="entry name" value="CoA-Trfase_III_dom_1_sf"/>
</dbReference>